<evidence type="ECO:0000256" key="4">
    <source>
        <dbReference type="SAM" id="MobiDB-lite"/>
    </source>
</evidence>
<dbReference type="PANTHER" id="PTHR36886">
    <property type="entry name" value="PROTEIN FRIGIDA-ESSENTIAL 1"/>
    <property type="match status" value="1"/>
</dbReference>
<accession>A0A8T2U9X3</accession>
<dbReference type="InterPro" id="IPR035967">
    <property type="entry name" value="SWAP/Surp_sf"/>
</dbReference>
<feature type="region of interest" description="Disordered" evidence="4">
    <location>
        <begin position="117"/>
        <end position="137"/>
    </location>
</feature>
<dbReference type="Pfam" id="PF08236">
    <property type="entry name" value="SRI"/>
    <property type="match status" value="1"/>
</dbReference>
<protein>
    <recommendedName>
        <fullName evidence="5">SURP motif domain-containing protein</fullName>
    </recommendedName>
</protein>
<evidence type="ECO:0000313" key="6">
    <source>
        <dbReference type="EMBL" id="KAH7430706.1"/>
    </source>
</evidence>
<dbReference type="SUPFAM" id="SSF109905">
    <property type="entry name" value="Surp module (SWAP domain)"/>
    <property type="match status" value="1"/>
</dbReference>
<dbReference type="AlphaFoldDB" id="A0A8T2U9X3"/>
<dbReference type="Proteomes" id="UP000825935">
    <property type="component" value="Chromosome 8"/>
</dbReference>
<evidence type="ECO:0000256" key="3">
    <source>
        <dbReference type="ARBA" id="ARBA00023242"/>
    </source>
</evidence>
<evidence type="ECO:0000256" key="1">
    <source>
        <dbReference type="ARBA" id="ARBA00004123"/>
    </source>
</evidence>
<dbReference type="GO" id="GO:0006397">
    <property type="term" value="P:mRNA processing"/>
    <property type="evidence" value="ECO:0007669"/>
    <property type="project" value="UniProtKB-KW"/>
</dbReference>
<dbReference type="Gene3D" id="1.10.10.790">
    <property type="entry name" value="Surp module"/>
    <property type="match status" value="1"/>
</dbReference>
<evidence type="ECO:0000313" key="7">
    <source>
        <dbReference type="Proteomes" id="UP000825935"/>
    </source>
</evidence>
<comment type="subcellular location">
    <subcellularLocation>
        <location evidence="1">Nucleus</location>
    </subcellularLocation>
</comment>
<feature type="domain" description="SURP motif" evidence="5">
    <location>
        <begin position="18"/>
        <end position="60"/>
    </location>
</feature>
<keyword evidence="2" id="KW-0507">mRNA processing</keyword>
<proteinExistence type="predicted"/>
<keyword evidence="3" id="KW-0539">Nucleus</keyword>
<reference evidence="6" key="1">
    <citation type="submission" date="2021-08" db="EMBL/GenBank/DDBJ databases">
        <title>WGS assembly of Ceratopteris richardii.</title>
        <authorList>
            <person name="Marchant D.B."/>
            <person name="Chen G."/>
            <person name="Jenkins J."/>
            <person name="Shu S."/>
            <person name="Leebens-Mack J."/>
            <person name="Grimwood J."/>
            <person name="Schmutz J."/>
            <person name="Soltis P."/>
            <person name="Soltis D."/>
            <person name="Chen Z.-H."/>
        </authorList>
    </citation>
    <scope>NUCLEOTIDE SEQUENCE</scope>
    <source>
        <strain evidence="6">Whitten #5841</strain>
        <tissue evidence="6">Leaf</tissue>
    </source>
</reference>
<sequence>MTSQSTPPFPADPEVKRNIEVLAAFVVRAGAQFEQLARTNTAGDPKFAFLLTDSPPGSEVARCHAFYEWKKKRLEQRVFANDGSDDLQLKICAMVDEARTPSKSHSAGIRASEKLNAQAGTDMKPSETSTLRIGTKPLKSGSSAINLDIPVDGGKGEMKLAASPVSSKRKAESSTCNILKKGMPQDKRVSIPEIRNDFISAASKEQNKHASKPIQVFRDGAKNAQEEETVKAARAGGNVGADQPLSQTAEKQVEKHSKESHGLKLLKTAVADYVKDILNPCWKEGNISKEAFKSLVKKIVDKVVGSLQAHQIPKSQENVDQYMAQSHAKISKLVQGYLDRMKKN</sequence>
<evidence type="ECO:0000256" key="2">
    <source>
        <dbReference type="ARBA" id="ARBA00022664"/>
    </source>
</evidence>
<name>A0A8T2U9X3_CERRI</name>
<dbReference type="GO" id="GO:0005694">
    <property type="term" value="C:chromosome"/>
    <property type="evidence" value="ECO:0007669"/>
    <property type="project" value="InterPro"/>
</dbReference>
<organism evidence="6 7">
    <name type="scientific">Ceratopteris richardii</name>
    <name type="common">Triangle waterfern</name>
    <dbReference type="NCBI Taxonomy" id="49495"/>
    <lineage>
        <taxon>Eukaryota</taxon>
        <taxon>Viridiplantae</taxon>
        <taxon>Streptophyta</taxon>
        <taxon>Embryophyta</taxon>
        <taxon>Tracheophyta</taxon>
        <taxon>Polypodiopsida</taxon>
        <taxon>Polypodiidae</taxon>
        <taxon>Polypodiales</taxon>
        <taxon>Pteridineae</taxon>
        <taxon>Pteridaceae</taxon>
        <taxon>Parkerioideae</taxon>
        <taxon>Ceratopteris</taxon>
    </lineage>
</organism>
<dbReference type="InterPro" id="IPR052650">
    <property type="entry name" value="Zinc_finger_CCCH"/>
</dbReference>
<dbReference type="SMART" id="SM00648">
    <property type="entry name" value="SWAP"/>
    <property type="match status" value="1"/>
</dbReference>
<dbReference type="PROSITE" id="PS50128">
    <property type="entry name" value="SURP"/>
    <property type="match status" value="1"/>
</dbReference>
<dbReference type="PANTHER" id="PTHR36886:SF3">
    <property type="entry name" value="PROTEIN FRIGIDA-ESSENTIAL 1"/>
    <property type="match status" value="1"/>
</dbReference>
<keyword evidence="7" id="KW-1185">Reference proteome</keyword>
<dbReference type="InterPro" id="IPR013257">
    <property type="entry name" value="SRI"/>
</dbReference>
<evidence type="ECO:0000259" key="5">
    <source>
        <dbReference type="PROSITE" id="PS50128"/>
    </source>
</evidence>
<comment type="caution">
    <text evidence="6">The sequence shown here is derived from an EMBL/GenBank/DDBJ whole genome shotgun (WGS) entry which is preliminary data.</text>
</comment>
<feature type="region of interest" description="Disordered" evidence="4">
    <location>
        <begin position="234"/>
        <end position="257"/>
    </location>
</feature>
<gene>
    <name evidence="6" type="ORF">KP509_08G010400</name>
</gene>
<dbReference type="Pfam" id="PF01805">
    <property type="entry name" value="Surp"/>
    <property type="match status" value="1"/>
</dbReference>
<dbReference type="EMBL" id="CM035413">
    <property type="protein sequence ID" value="KAH7430706.1"/>
    <property type="molecule type" value="Genomic_DNA"/>
</dbReference>
<dbReference type="GO" id="GO:0006355">
    <property type="term" value="P:regulation of DNA-templated transcription"/>
    <property type="evidence" value="ECO:0007669"/>
    <property type="project" value="InterPro"/>
</dbReference>
<dbReference type="InterPro" id="IPR000061">
    <property type="entry name" value="Surp"/>
</dbReference>
<dbReference type="GO" id="GO:0003723">
    <property type="term" value="F:RNA binding"/>
    <property type="evidence" value="ECO:0007669"/>
    <property type="project" value="InterPro"/>
</dbReference>
<dbReference type="OrthoDB" id="1935339at2759"/>